<dbReference type="InterPro" id="IPR011011">
    <property type="entry name" value="Znf_FYVE_PHD"/>
</dbReference>
<dbReference type="InterPro" id="IPR017455">
    <property type="entry name" value="Znf_FYVE-rel"/>
</dbReference>
<dbReference type="InterPro" id="IPR003914">
    <property type="entry name" value="Rabaptin"/>
</dbReference>
<dbReference type="EMBL" id="SKCS01000315">
    <property type="protein sequence ID" value="TNN11141.1"/>
    <property type="molecule type" value="Genomic_DNA"/>
</dbReference>
<keyword evidence="5" id="KW-0175">Coiled coil</keyword>
<gene>
    <name evidence="7" type="ORF">EWB00_004844</name>
</gene>
<dbReference type="Gene3D" id="1.20.5.730">
    <property type="entry name" value="Single helix bin"/>
    <property type="match status" value="1"/>
</dbReference>
<dbReference type="PANTHER" id="PTHR31179:SF7">
    <property type="entry name" value="FYVE-TYPE DOMAIN-CONTAINING PROTEIN"/>
    <property type="match status" value="1"/>
</dbReference>
<dbReference type="SMART" id="SM00064">
    <property type="entry name" value="FYVE"/>
    <property type="match status" value="1"/>
</dbReference>
<dbReference type="Proteomes" id="UP000311919">
    <property type="component" value="Unassembled WGS sequence"/>
</dbReference>
<dbReference type="Gene3D" id="3.30.40.10">
    <property type="entry name" value="Zinc/RING finger domain, C3HC4 (zinc finger)"/>
    <property type="match status" value="1"/>
</dbReference>
<keyword evidence="8" id="KW-1185">Reference proteome</keyword>
<feature type="coiled-coil region" evidence="5">
    <location>
        <begin position="517"/>
        <end position="632"/>
    </location>
</feature>
<protein>
    <submittedName>
        <fullName evidence="7">Rab GTPase-binding effector protein isoform 3</fullName>
    </submittedName>
</protein>
<dbReference type="SUPFAM" id="SSF57903">
    <property type="entry name" value="FYVE/PHD zinc finger"/>
    <property type="match status" value="1"/>
</dbReference>
<dbReference type="InterPro" id="IPR015390">
    <property type="entry name" value="Rabaptin_Rab5-bd_dom"/>
</dbReference>
<dbReference type="InterPro" id="IPR000306">
    <property type="entry name" value="Znf_FYVE"/>
</dbReference>
<sequence length="770" mass="87184">MLSHNLDYKQSSVRESFLDNTAGNFTRPPLPAFISDILDQLTDNELKNRLGSAFRDKESELLESQSAYKHAQNEVIESKKQLAKLELELANVKSAAEMLMIEHDDALSCLKKQYDEELSSLLIASEQGYLHQFVDDEHSNNPTPYSATTENETCSTPKSSFITIEKKSAQSLANQAFDKVERLIRRVSHHKALTNNFILNKTGVSSFWANNPEVCSNKEEEQTEDGNDDDDYVRSIVEPYETEISRLQQILVNAAIPFTATSHPNSLNRKLTDEKIANKILHDSNTKIDISGNDDDCNNINVVDDGSSLNNFIDRSCDEKTENHSVHESSFSNNDHLDINENYENIQPVIVKQSICDHSLSFEGQSSITDTVEKLEKKLATVTNELNLKTQALKVSTDRQLELENALKTQVSEQISKTEKISTLANQLAQRLDGLLLNYKAYRETTEREISNLLVERKIADTNLQIIRSHYDSLVGRRSQAAAELSRQPIQLPNEKDELEHLALKLYEENLSFREARDHLEERLNKESEAHKEQLANEQQERLNFESSALQELEDARQRLANLSNIATERDNESILRQKYEEELKSSKSKLNEVQAKYELTETSLIEAQKRIVDLQDQIVRLQNDLDNIESVQADFVRLSQNLQVQLERLRQQDHEVRWINPDDVTACFACNSSFSTGLGSANAKKINCRHCGKVHCSNCMKNSVPAGPFGHPAVVCDVCHTLLNKNIAPYFSTSLSNNNNPKDQLLSSTKRYSLSSPTQSLTNLATKPS</sequence>
<dbReference type="InterPro" id="IPR013083">
    <property type="entry name" value="Znf_RING/FYVE/PHD"/>
</dbReference>
<evidence type="ECO:0000256" key="2">
    <source>
        <dbReference type="ARBA" id="ARBA00022771"/>
    </source>
</evidence>
<comment type="caution">
    <text evidence="7">The sequence shown here is derived from an EMBL/GenBank/DDBJ whole genome shotgun (WGS) entry which is preliminary data.</text>
</comment>
<dbReference type="PROSITE" id="PS50178">
    <property type="entry name" value="ZF_FYVE"/>
    <property type="match status" value="1"/>
</dbReference>
<dbReference type="Pfam" id="PF09311">
    <property type="entry name" value="Rab5-bind"/>
    <property type="match status" value="1"/>
</dbReference>
<dbReference type="EMBL" id="SKCS01000315">
    <property type="protein sequence ID" value="TNN11139.1"/>
    <property type="molecule type" value="Genomic_DNA"/>
</dbReference>
<dbReference type="AlphaFoldDB" id="A0A4Z2D3W6"/>
<feature type="domain" description="FYVE-type" evidence="6">
    <location>
        <begin position="662"/>
        <end position="725"/>
    </location>
</feature>
<dbReference type="OrthoDB" id="79871at2759"/>
<evidence type="ECO:0000256" key="1">
    <source>
        <dbReference type="ARBA" id="ARBA00022723"/>
    </source>
</evidence>
<evidence type="ECO:0000313" key="8">
    <source>
        <dbReference type="Proteomes" id="UP000311919"/>
    </source>
</evidence>
<dbReference type="GO" id="GO:0006897">
    <property type="term" value="P:endocytosis"/>
    <property type="evidence" value="ECO:0007669"/>
    <property type="project" value="InterPro"/>
</dbReference>
<name>A0A4Z2D3W6_SCHJA</name>
<keyword evidence="1" id="KW-0479">Metal-binding</keyword>
<reference evidence="7 8" key="1">
    <citation type="submission" date="2019-03" db="EMBL/GenBank/DDBJ databases">
        <title>An improved genome assembly of the fluke Schistosoma japonicum.</title>
        <authorList>
            <person name="Hu W."/>
            <person name="Luo F."/>
            <person name="Yin M."/>
            <person name="Mo X."/>
            <person name="Sun C."/>
            <person name="Wu Q."/>
            <person name="Zhu B."/>
            <person name="Xiang M."/>
            <person name="Wang J."/>
            <person name="Wang Y."/>
            <person name="Zhang T."/>
            <person name="Xu B."/>
            <person name="Zheng H."/>
            <person name="Feng Z."/>
        </authorList>
    </citation>
    <scope>NUCLEOTIDE SEQUENCE [LARGE SCALE GENOMIC DNA]</scope>
    <source>
        <strain evidence="7">HuSjv2</strain>
        <tissue evidence="7">Worms</tissue>
    </source>
</reference>
<evidence type="ECO:0000256" key="5">
    <source>
        <dbReference type="SAM" id="Coils"/>
    </source>
</evidence>
<dbReference type="GO" id="GO:0005096">
    <property type="term" value="F:GTPase activator activity"/>
    <property type="evidence" value="ECO:0007669"/>
    <property type="project" value="InterPro"/>
</dbReference>
<evidence type="ECO:0000313" key="7">
    <source>
        <dbReference type="EMBL" id="TNN11139.1"/>
    </source>
</evidence>
<keyword evidence="3" id="KW-0862">Zinc</keyword>
<evidence type="ECO:0000256" key="3">
    <source>
        <dbReference type="ARBA" id="ARBA00022833"/>
    </source>
</evidence>
<evidence type="ECO:0000259" key="6">
    <source>
        <dbReference type="PROSITE" id="PS50178"/>
    </source>
</evidence>
<accession>A0A4Z2D3W6</accession>
<keyword evidence="2 4" id="KW-0863">Zinc-finger</keyword>
<dbReference type="GO" id="GO:0008270">
    <property type="term" value="F:zinc ion binding"/>
    <property type="evidence" value="ECO:0007669"/>
    <property type="project" value="UniProtKB-KW"/>
</dbReference>
<dbReference type="CDD" id="cd15739">
    <property type="entry name" value="FYVE_RABE_unchar"/>
    <property type="match status" value="1"/>
</dbReference>
<dbReference type="Pfam" id="PF01363">
    <property type="entry name" value="FYVE"/>
    <property type="match status" value="1"/>
</dbReference>
<organism evidence="7 8">
    <name type="scientific">Schistosoma japonicum</name>
    <name type="common">Blood fluke</name>
    <dbReference type="NCBI Taxonomy" id="6182"/>
    <lineage>
        <taxon>Eukaryota</taxon>
        <taxon>Metazoa</taxon>
        <taxon>Spiralia</taxon>
        <taxon>Lophotrochozoa</taxon>
        <taxon>Platyhelminthes</taxon>
        <taxon>Trematoda</taxon>
        <taxon>Digenea</taxon>
        <taxon>Strigeidida</taxon>
        <taxon>Schistosomatoidea</taxon>
        <taxon>Schistosomatidae</taxon>
        <taxon>Schistosoma</taxon>
    </lineage>
</organism>
<proteinExistence type="predicted"/>
<feature type="coiled-coil region" evidence="5">
    <location>
        <begin position="68"/>
        <end position="102"/>
    </location>
</feature>
<evidence type="ECO:0000256" key="4">
    <source>
        <dbReference type="PROSITE-ProRule" id="PRU00091"/>
    </source>
</evidence>
<dbReference type="STRING" id="6182.A0A4Z2D3W6"/>
<dbReference type="PANTHER" id="PTHR31179">
    <property type="entry name" value="RAB GTPASE-BINDING EFFECTOR PROTEIN"/>
    <property type="match status" value="1"/>
</dbReference>